<evidence type="ECO:0000313" key="2">
    <source>
        <dbReference type="Proteomes" id="UP000683511"/>
    </source>
</evidence>
<sequence>MRNKFAQQLIKGFAALFNQRQSHHPTQRTAKSLEKITFRIL</sequence>
<dbReference type="KEGG" id="rsin:B6N60_01567"/>
<dbReference type="Proteomes" id="UP000683511">
    <property type="component" value="Chromosome"/>
</dbReference>
<name>A0A975T6M3_9NOST</name>
<protein>
    <submittedName>
        <fullName evidence="1">Uncharacterized protein</fullName>
    </submittedName>
</protein>
<gene>
    <name evidence="1" type="ORF">B6N60_01567</name>
</gene>
<dbReference type="AlphaFoldDB" id="A0A975T6M3"/>
<keyword evidence="2" id="KW-1185">Reference proteome</keyword>
<organism evidence="1 2">
    <name type="scientific">Richelia sinica FACHB-800</name>
    <dbReference type="NCBI Taxonomy" id="1357546"/>
    <lineage>
        <taxon>Bacteria</taxon>
        <taxon>Bacillati</taxon>
        <taxon>Cyanobacteriota</taxon>
        <taxon>Cyanophyceae</taxon>
        <taxon>Nostocales</taxon>
        <taxon>Nostocaceae</taxon>
        <taxon>Richelia</taxon>
    </lineage>
</organism>
<proteinExistence type="predicted"/>
<evidence type="ECO:0000313" key="1">
    <source>
        <dbReference type="EMBL" id="QXE22880.1"/>
    </source>
</evidence>
<dbReference type="EMBL" id="CP021056">
    <property type="protein sequence ID" value="QXE22880.1"/>
    <property type="molecule type" value="Genomic_DNA"/>
</dbReference>
<accession>A0A975T6M3</accession>
<reference evidence="1" key="1">
    <citation type="submission" date="2017-04" db="EMBL/GenBank/DDBJ databases">
        <title>Genome deletions in a multicellular cyanobacterial endosymbiont for morphological adaptation in marine diatoms.</title>
        <authorList>
            <person name="Wang Y."/>
            <person name="Gao H."/>
            <person name="Li R."/>
            <person name="Xu X."/>
        </authorList>
    </citation>
    <scope>NUCLEOTIDE SEQUENCE</scope>
    <source>
        <strain evidence="1">FACHB 800</strain>
    </source>
</reference>